<dbReference type="InterPro" id="IPR051922">
    <property type="entry name" value="Bact_Sporulation_Assoc"/>
</dbReference>
<gene>
    <name evidence="4" type="ORF">Q8G36_00280</name>
</gene>
<name>A0AA90NYF5_9BACI</name>
<keyword evidence="1" id="KW-0732">Signal</keyword>
<dbReference type="InterPro" id="IPR013693">
    <property type="entry name" value="SpoIID/LytB_N"/>
</dbReference>
<protein>
    <submittedName>
        <fullName evidence="4">SpoIID/LytB domain-containing protein</fullName>
    </submittedName>
</protein>
<feature type="domain" description="Sporulation stage II protein D amidase enhancer LytB N-terminal" evidence="3">
    <location>
        <begin position="124"/>
        <end position="205"/>
    </location>
</feature>
<dbReference type="NCBIfam" id="TIGR02669">
    <property type="entry name" value="SpoIID_LytB"/>
    <property type="match status" value="1"/>
</dbReference>
<dbReference type="PANTHER" id="PTHR30032:SF4">
    <property type="entry name" value="AMIDASE ENHANCER"/>
    <property type="match status" value="1"/>
</dbReference>
<dbReference type="GO" id="GO:0030288">
    <property type="term" value="C:outer membrane-bounded periplasmic space"/>
    <property type="evidence" value="ECO:0007669"/>
    <property type="project" value="TreeGrafter"/>
</dbReference>
<evidence type="ECO:0000313" key="4">
    <source>
        <dbReference type="EMBL" id="MDP1449497.1"/>
    </source>
</evidence>
<feature type="signal peptide" evidence="1">
    <location>
        <begin position="1"/>
        <end position="22"/>
    </location>
</feature>
<comment type="caution">
    <text evidence="4">The sequence shown here is derived from an EMBL/GenBank/DDBJ whole genome shotgun (WGS) entry which is preliminary data.</text>
</comment>
<dbReference type="Pfam" id="PF08239">
    <property type="entry name" value="SH3_3"/>
    <property type="match status" value="1"/>
</dbReference>
<evidence type="ECO:0000259" key="2">
    <source>
        <dbReference type="Pfam" id="PF08239"/>
    </source>
</evidence>
<evidence type="ECO:0000256" key="1">
    <source>
        <dbReference type="SAM" id="SignalP"/>
    </source>
</evidence>
<dbReference type="InterPro" id="IPR013486">
    <property type="entry name" value="SpoIID/LytB"/>
</dbReference>
<dbReference type="Gene3D" id="2.60.40.4070">
    <property type="match status" value="2"/>
</dbReference>
<dbReference type="AlphaFoldDB" id="A0AA90NYF5"/>
<dbReference type="EMBL" id="JAUUTW010000001">
    <property type="protein sequence ID" value="MDP1449497.1"/>
    <property type="molecule type" value="Genomic_DNA"/>
</dbReference>
<evidence type="ECO:0000259" key="3">
    <source>
        <dbReference type="Pfam" id="PF08486"/>
    </source>
</evidence>
<sequence length="691" mass="76113">MGSLKYLFIAFFIILFAFPSHEATAAEAEENATMEVKLKNYLGNRTSVKITATGDYRTSGGEIFIKGGEKLTLKVESAELAVYKGFKKTGSYASFKVMPVKPNASLSIDGRPYQGSFSFTAEDGYIRPINHVYIEDYLKGVVPLEMPALWHAEALKAQAIAARTYALRHQSTIIDDTVSYQVYGGAAGHYRTNSAIEQTKGMVIKHDGEIIEAFFSSSNGGMTESNSNVWSSGNPLAYLSIKQDFYDPKTNWAITLDKQQIDLSKIDLSKPEEWWTSVEEKDKTVVPKLKVWLKNNGYAKKDIKITEIPLLTFTDEKTGGRVTKGSIQLNFYVRDLVDDRGKLLQQTVKLTNVEASKVRGMVGREVMKSYLIDHSASGHSKIAIEGSGYGHGVGLSQFGAKNRAEAGQSYQDILGFYYPDTTIEKEYGPGAESKTDLVVKSEPNSVNMKAKTDHINDEVGITYSLKEDAMVTLTIKDGKGKALATPVRNQTMKKGTHSAIWNTKAVSNGTYKAEVSAMDRGGNEGLATTAIKISRDTSAPKITDVNTSGDYSTEKANITYTINENANVTVEIKNSKGKVVGILSERQFNKGRQSATWDFKNMSNGIFTVKISAKDESDNQKTISTKVSIRKTTGIVTASELSIKESRNASSETVGNLYRDQAVTILAQQDEWYKVKKGSQIGYVLKKHVKK</sequence>
<reference evidence="4" key="1">
    <citation type="submission" date="2023-07" db="EMBL/GenBank/DDBJ databases">
        <title>Murine gut Bacillus species.</title>
        <authorList>
            <person name="Gutman E."/>
            <person name="Hashuel R."/>
            <person name="Litvak Y."/>
        </authorList>
    </citation>
    <scope>NUCLEOTIDE SEQUENCE</scope>
    <source>
        <strain evidence="4">RU293</strain>
    </source>
</reference>
<dbReference type="RefSeq" id="WP_305158453.1">
    <property type="nucleotide sequence ID" value="NZ_JAUUTW010000001.1"/>
</dbReference>
<dbReference type="Gene3D" id="2.30.30.40">
    <property type="entry name" value="SH3 Domains"/>
    <property type="match status" value="1"/>
</dbReference>
<feature type="domain" description="SH3b" evidence="2">
    <location>
        <begin position="641"/>
        <end position="690"/>
    </location>
</feature>
<dbReference type="GO" id="GO:0030435">
    <property type="term" value="P:sporulation resulting in formation of a cellular spore"/>
    <property type="evidence" value="ECO:0007669"/>
    <property type="project" value="InterPro"/>
</dbReference>
<proteinExistence type="predicted"/>
<feature type="chain" id="PRO_5041676071" evidence="1">
    <location>
        <begin position="23"/>
        <end position="691"/>
    </location>
</feature>
<dbReference type="Proteomes" id="UP001178275">
    <property type="component" value="Unassembled WGS sequence"/>
</dbReference>
<accession>A0AA90NYF5</accession>
<dbReference type="PANTHER" id="PTHR30032">
    <property type="entry name" value="N-ACETYLMURAMOYL-L-ALANINE AMIDASE-RELATED"/>
    <property type="match status" value="1"/>
</dbReference>
<organism evidence="4 5">
    <name type="scientific">Peribacillus frigoritolerans</name>
    <dbReference type="NCBI Taxonomy" id="450367"/>
    <lineage>
        <taxon>Bacteria</taxon>
        <taxon>Bacillati</taxon>
        <taxon>Bacillota</taxon>
        <taxon>Bacilli</taxon>
        <taxon>Bacillales</taxon>
        <taxon>Bacillaceae</taxon>
        <taxon>Peribacillus</taxon>
    </lineage>
</organism>
<evidence type="ECO:0000313" key="5">
    <source>
        <dbReference type="Proteomes" id="UP001178275"/>
    </source>
</evidence>
<dbReference type="Pfam" id="PF08486">
    <property type="entry name" value="SpoIID"/>
    <property type="match status" value="1"/>
</dbReference>
<dbReference type="InterPro" id="IPR003646">
    <property type="entry name" value="SH3-like_bac-type"/>
</dbReference>